<dbReference type="EMBL" id="CP031310">
    <property type="protein sequence ID" value="QCC50979.1"/>
    <property type="molecule type" value="Genomic_DNA"/>
</dbReference>
<keyword evidence="1" id="KW-0472">Membrane</keyword>
<gene>
    <name evidence="2" type="ORF">DV733_06850</name>
</gene>
<keyword evidence="3" id="KW-1185">Reference proteome</keyword>
<accession>A0A4D6HAM2</accession>
<keyword evidence="1" id="KW-0812">Transmembrane</keyword>
<name>A0A4D6HAM2_9EURY</name>
<keyword evidence="1" id="KW-1133">Transmembrane helix</keyword>
<feature type="transmembrane region" description="Helical" evidence="1">
    <location>
        <begin position="12"/>
        <end position="32"/>
    </location>
</feature>
<feature type="transmembrane region" description="Helical" evidence="1">
    <location>
        <begin position="39"/>
        <end position="58"/>
    </location>
</feature>
<dbReference type="KEGG" id="hsn:DV733_06850"/>
<proteinExistence type="predicted"/>
<evidence type="ECO:0000256" key="1">
    <source>
        <dbReference type="SAM" id="Phobius"/>
    </source>
</evidence>
<dbReference type="AlphaFoldDB" id="A0A4D6HAM2"/>
<dbReference type="Proteomes" id="UP000296706">
    <property type="component" value="Chromosome"/>
</dbReference>
<evidence type="ECO:0000313" key="3">
    <source>
        <dbReference type="Proteomes" id="UP000296706"/>
    </source>
</evidence>
<evidence type="ECO:0000313" key="2">
    <source>
        <dbReference type="EMBL" id="QCC50979.1"/>
    </source>
</evidence>
<protein>
    <submittedName>
        <fullName evidence="2">Uncharacterized protein</fullName>
    </submittedName>
</protein>
<organism evidence="2 3">
    <name type="scientific">Halapricum salinum</name>
    <dbReference type="NCBI Taxonomy" id="1457250"/>
    <lineage>
        <taxon>Archaea</taxon>
        <taxon>Methanobacteriati</taxon>
        <taxon>Methanobacteriota</taxon>
        <taxon>Stenosarchaea group</taxon>
        <taxon>Halobacteria</taxon>
        <taxon>Halobacteriales</taxon>
        <taxon>Haloarculaceae</taxon>
        <taxon>Halapricum</taxon>
    </lineage>
</organism>
<reference evidence="2 3" key="1">
    <citation type="journal article" date="2019" name="Nat. Commun.">
        <title>A new type of DNA phosphorothioation-based antiviral system in archaea.</title>
        <authorList>
            <person name="Xiong L."/>
            <person name="Liu S."/>
            <person name="Chen S."/>
            <person name="Xiao Y."/>
            <person name="Zhu B."/>
            <person name="Gao Y."/>
            <person name="Zhang Y."/>
            <person name="Chen B."/>
            <person name="Luo J."/>
            <person name="Deng Z."/>
            <person name="Chen X."/>
            <person name="Wang L."/>
            <person name="Chen S."/>
        </authorList>
    </citation>
    <scope>NUCLEOTIDE SEQUENCE [LARGE SCALE GENOMIC DNA]</scope>
    <source>
        <strain evidence="2 3">CBA1105</strain>
    </source>
</reference>
<feature type="transmembrane region" description="Helical" evidence="1">
    <location>
        <begin position="83"/>
        <end position="104"/>
    </location>
</feature>
<sequence length="106" mass="10721">MSFIATRTVNGIDADGVITLLVALVVGAAVVWKWSRATQVLSAIGGLITGGLGLMYITDPLAGVEFSSTAEEAFAEQVASPEIGLYVTALGGALLLIGGILGVLSE</sequence>